<dbReference type="EMBL" id="JAWXYG010000012">
    <property type="protein sequence ID" value="KAK4258297.1"/>
    <property type="molecule type" value="Genomic_DNA"/>
</dbReference>
<keyword evidence="2" id="KW-1185">Reference proteome</keyword>
<organism evidence="1 2">
    <name type="scientific">Acacia crassicarpa</name>
    <name type="common">northern wattle</name>
    <dbReference type="NCBI Taxonomy" id="499986"/>
    <lineage>
        <taxon>Eukaryota</taxon>
        <taxon>Viridiplantae</taxon>
        <taxon>Streptophyta</taxon>
        <taxon>Embryophyta</taxon>
        <taxon>Tracheophyta</taxon>
        <taxon>Spermatophyta</taxon>
        <taxon>Magnoliopsida</taxon>
        <taxon>eudicotyledons</taxon>
        <taxon>Gunneridae</taxon>
        <taxon>Pentapetalae</taxon>
        <taxon>rosids</taxon>
        <taxon>fabids</taxon>
        <taxon>Fabales</taxon>
        <taxon>Fabaceae</taxon>
        <taxon>Caesalpinioideae</taxon>
        <taxon>mimosoid clade</taxon>
        <taxon>Acacieae</taxon>
        <taxon>Acacia</taxon>
    </lineage>
</organism>
<evidence type="ECO:0000313" key="2">
    <source>
        <dbReference type="Proteomes" id="UP001293593"/>
    </source>
</evidence>
<reference evidence="1" key="1">
    <citation type="submission" date="2023-10" db="EMBL/GenBank/DDBJ databases">
        <title>Chromosome-level genome of the transformable northern wattle, Acacia crassicarpa.</title>
        <authorList>
            <person name="Massaro I."/>
            <person name="Sinha N.R."/>
            <person name="Poethig S."/>
            <person name="Leichty A.R."/>
        </authorList>
    </citation>
    <scope>NUCLEOTIDE SEQUENCE</scope>
    <source>
        <strain evidence="1">Acra3RX</strain>
        <tissue evidence="1">Leaf</tissue>
    </source>
</reference>
<gene>
    <name evidence="1" type="ORF">QN277_007758</name>
</gene>
<evidence type="ECO:0000313" key="1">
    <source>
        <dbReference type="EMBL" id="KAK4258297.1"/>
    </source>
</evidence>
<protein>
    <submittedName>
        <fullName evidence="1">Uncharacterized protein</fullName>
    </submittedName>
</protein>
<dbReference type="Proteomes" id="UP001293593">
    <property type="component" value="Unassembled WGS sequence"/>
</dbReference>
<name>A0AAE1IV39_9FABA</name>
<proteinExistence type="predicted"/>
<comment type="caution">
    <text evidence="1">The sequence shown here is derived from an EMBL/GenBank/DDBJ whole genome shotgun (WGS) entry which is preliminary data.</text>
</comment>
<sequence length="76" mass="8450">MNDYLMMMKTTGDHLALVGAPMSTDELVLHTLNGLDVDYNHIVVKLFDQVGLTWVEPQLALLLDEGGISPRGRVNR</sequence>
<accession>A0AAE1IV39</accession>
<dbReference type="AlphaFoldDB" id="A0AAE1IV39"/>